<accession>A0A917D4I2</accession>
<protein>
    <submittedName>
        <fullName evidence="1">Uncharacterized protein</fullName>
    </submittedName>
</protein>
<gene>
    <name evidence="1" type="ORF">GCM10010912_59950</name>
</gene>
<evidence type="ECO:0000313" key="2">
    <source>
        <dbReference type="Proteomes" id="UP000637643"/>
    </source>
</evidence>
<comment type="caution">
    <text evidence="1">The sequence shown here is derived from an EMBL/GenBank/DDBJ whole genome shotgun (WGS) entry which is preliminary data.</text>
</comment>
<dbReference type="EMBL" id="BMKR01000042">
    <property type="protein sequence ID" value="GGG07288.1"/>
    <property type="molecule type" value="Genomic_DNA"/>
</dbReference>
<dbReference type="AlphaFoldDB" id="A0A917D4I2"/>
<dbReference type="RefSeq" id="WP_189031340.1">
    <property type="nucleotide sequence ID" value="NZ_BMKR01000042.1"/>
</dbReference>
<reference evidence="1" key="1">
    <citation type="journal article" date="2014" name="Int. J. Syst. Evol. Microbiol.">
        <title>Complete genome sequence of Corynebacterium casei LMG S-19264T (=DSM 44701T), isolated from a smear-ripened cheese.</title>
        <authorList>
            <consortium name="US DOE Joint Genome Institute (JGI-PGF)"/>
            <person name="Walter F."/>
            <person name="Albersmeier A."/>
            <person name="Kalinowski J."/>
            <person name="Ruckert C."/>
        </authorList>
    </citation>
    <scope>NUCLEOTIDE SEQUENCE</scope>
    <source>
        <strain evidence="1">CGMCC 1.16134</strain>
    </source>
</reference>
<dbReference type="Proteomes" id="UP000637643">
    <property type="component" value="Unassembled WGS sequence"/>
</dbReference>
<proteinExistence type="predicted"/>
<organism evidence="1 2">
    <name type="scientific">Paenibacillus albidus</name>
    <dbReference type="NCBI Taxonomy" id="2041023"/>
    <lineage>
        <taxon>Bacteria</taxon>
        <taxon>Bacillati</taxon>
        <taxon>Bacillota</taxon>
        <taxon>Bacilli</taxon>
        <taxon>Bacillales</taxon>
        <taxon>Paenibacillaceae</taxon>
        <taxon>Paenibacillus</taxon>
    </lineage>
</organism>
<evidence type="ECO:0000313" key="1">
    <source>
        <dbReference type="EMBL" id="GGG07288.1"/>
    </source>
</evidence>
<sequence length="45" mass="5674">MNEKWPVDEFEKRKALEIIEKWMKEEERRVKDKDTYSENEKNESK</sequence>
<name>A0A917D4I2_9BACL</name>
<keyword evidence="2" id="KW-1185">Reference proteome</keyword>
<reference evidence="1" key="2">
    <citation type="submission" date="2020-09" db="EMBL/GenBank/DDBJ databases">
        <authorList>
            <person name="Sun Q."/>
            <person name="Zhou Y."/>
        </authorList>
    </citation>
    <scope>NUCLEOTIDE SEQUENCE</scope>
    <source>
        <strain evidence="1">CGMCC 1.16134</strain>
    </source>
</reference>